<gene>
    <name evidence="1" type="ORF">CYJ19_04100</name>
</gene>
<dbReference type="InterPro" id="IPR010428">
    <property type="entry name" value="Zincin_1"/>
</dbReference>
<dbReference type="RefSeq" id="WP_081638880.1">
    <property type="nucleotide sequence ID" value="NZ_JASOXK010000002.1"/>
</dbReference>
<organism evidence="1 2">
    <name type="scientific">Winkia neuii</name>
    <dbReference type="NCBI Taxonomy" id="33007"/>
    <lineage>
        <taxon>Bacteria</taxon>
        <taxon>Bacillati</taxon>
        <taxon>Actinomycetota</taxon>
        <taxon>Actinomycetes</taxon>
        <taxon>Actinomycetales</taxon>
        <taxon>Actinomycetaceae</taxon>
        <taxon>Winkia</taxon>
    </lineage>
</organism>
<dbReference type="InterPro" id="IPR038555">
    <property type="entry name" value="Zincin_1_sf"/>
</dbReference>
<dbReference type="CDD" id="cd12954">
    <property type="entry name" value="MMP_TTHA0227_like_1"/>
    <property type="match status" value="1"/>
</dbReference>
<dbReference type="AlphaFoldDB" id="A0A2I1INY3"/>
<reference evidence="1 2" key="1">
    <citation type="submission" date="2017-12" db="EMBL/GenBank/DDBJ databases">
        <title>Phylogenetic diversity of female urinary microbiome.</title>
        <authorList>
            <person name="Thomas-White K."/>
            <person name="Wolfe A.J."/>
        </authorList>
    </citation>
    <scope>NUCLEOTIDE SEQUENCE [LARGE SCALE GENOMIC DNA]</scope>
    <source>
        <strain evidence="1 2">UMB0402</strain>
    </source>
</reference>
<comment type="caution">
    <text evidence="1">The sequence shown here is derived from an EMBL/GenBank/DDBJ whole genome shotgun (WGS) entry which is preliminary data.</text>
</comment>
<name>A0A2I1INY3_9ACTO</name>
<dbReference type="SUPFAM" id="SSF55486">
    <property type="entry name" value="Metalloproteases ('zincins'), catalytic domain"/>
    <property type="match status" value="1"/>
</dbReference>
<dbReference type="Proteomes" id="UP000235122">
    <property type="component" value="Unassembled WGS sequence"/>
</dbReference>
<accession>A0A2I1INY3</accession>
<dbReference type="EMBL" id="PKKO01000002">
    <property type="protein sequence ID" value="PKY72828.1"/>
    <property type="molecule type" value="Genomic_DNA"/>
</dbReference>
<dbReference type="Gene3D" id="3.30.2010.20">
    <property type="match status" value="1"/>
</dbReference>
<evidence type="ECO:0000313" key="1">
    <source>
        <dbReference type="EMBL" id="PKY72828.1"/>
    </source>
</evidence>
<protein>
    <submittedName>
        <fullName evidence="1">Peptidase</fullName>
    </submittedName>
</protein>
<dbReference type="GeneID" id="35867592"/>
<evidence type="ECO:0000313" key="2">
    <source>
        <dbReference type="Proteomes" id="UP000235122"/>
    </source>
</evidence>
<dbReference type="Pfam" id="PF06262">
    <property type="entry name" value="Zincin_1"/>
    <property type="match status" value="1"/>
</dbReference>
<sequence length="139" mass="15330">MSIRRDRHGRGRRGILLSPQLPGALTRAQLFDRAVVANARSLAAGFPTISDWEFAVEDVPPSDPAPWERQIPVLARTFTGSRGSGLKPRVVLYRIPLSSRASNQKELTKLIRLVLVDQIASTLSIPPDEVDSDFDPNGF</sequence>
<keyword evidence="2" id="KW-1185">Reference proteome</keyword>
<proteinExistence type="predicted"/>